<feature type="domain" description="Zinc-ribbon" evidence="3">
    <location>
        <begin position="83"/>
        <end position="104"/>
    </location>
</feature>
<reference evidence="4 5" key="1">
    <citation type="journal article" date="2016" name="Sci. Rep.">
        <title>Metabolic traits of an uncultured archaeal lineage -MSBL1- from brine pools of the Red Sea.</title>
        <authorList>
            <person name="Mwirichia R."/>
            <person name="Alam I."/>
            <person name="Rashid M."/>
            <person name="Vinu M."/>
            <person name="Ba-Alawi W."/>
            <person name="Anthony Kamau A."/>
            <person name="Kamanda Ngugi D."/>
            <person name="Goker M."/>
            <person name="Klenk H.P."/>
            <person name="Bajic V."/>
            <person name="Stingl U."/>
        </authorList>
    </citation>
    <scope>NUCLEOTIDE SEQUENCE [LARGE SCALE GENOMIC DNA]</scope>
    <source>
        <strain evidence="4">SCGC-AAA259D14</strain>
    </source>
</reference>
<dbReference type="EMBL" id="LHXL01000047">
    <property type="protein sequence ID" value="KXA89243.1"/>
    <property type="molecule type" value="Genomic_DNA"/>
</dbReference>
<sequence length="105" mass="11661">MLAHNVTAEYETIGWRLARELSSKAQQVYMNWMVIKIASALIGLTGFGVTVYRGLAGGDEEKREKSEQTEPEETKPVEPEPKYCKSCGEKLPSSVDYCPSCGEEV</sequence>
<feature type="compositionally biased region" description="Basic and acidic residues" evidence="1">
    <location>
        <begin position="59"/>
        <end position="83"/>
    </location>
</feature>
<evidence type="ECO:0000313" key="5">
    <source>
        <dbReference type="Proteomes" id="UP000070589"/>
    </source>
</evidence>
<dbReference type="InterPro" id="IPR026870">
    <property type="entry name" value="Zinc_ribbon_dom"/>
</dbReference>
<keyword evidence="2" id="KW-0472">Membrane</keyword>
<proteinExistence type="predicted"/>
<name>A0A133U4W7_9EURY</name>
<protein>
    <recommendedName>
        <fullName evidence="3">Zinc-ribbon domain-containing protein</fullName>
    </recommendedName>
</protein>
<accession>A0A133U4W7</accession>
<dbReference type="Proteomes" id="UP000070589">
    <property type="component" value="Unassembled WGS sequence"/>
</dbReference>
<comment type="caution">
    <text evidence="4">The sequence shown here is derived from an EMBL/GenBank/DDBJ whole genome shotgun (WGS) entry which is preliminary data.</text>
</comment>
<gene>
    <name evidence="4" type="ORF">AKJ62_03475</name>
</gene>
<feature type="transmembrane region" description="Helical" evidence="2">
    <location>
        <begin position="29"/>
        <end position="55"/>
    </location>
</feature>
<keyword evidence="2" id="KW-0812">Transmembrane</keyword>
<dbReference type="AlphaFoldDB" id="A0A133U4W7"/>
<organism evidence="4 5">
    <name type="scientific">candidate division MSBL1 archaeon SCGC-AAA259D14</name>
    <dbReference type="NCBI Taxonomy" id="1698261"/>
    <lineage>
        <taxon>Archaea</taxon>
        <taxon>Methanobacteriati</taxon>
        <taxon>Methanobacteriota</taxon>
        <taxon>candidate division MSBL1</taxon>
    </lineage>
</organism>
<keyword evidence="2" id="KW-1133">Transmembrane helix</keyword>
<dbReference type="Pfam" id="PF13240">
    <property type="entry name" value="Zn_Ribbon_1"/>
    <property type="match status" value="1"/>
</dbReference>
<evidence type="ECO:0000256" key="1">
    <source>
        <dbReference type="SAM" id="MobiDB-lite"/>
    </source>
</evidence>
<evidence type="ECO:0000256" key="2">
    <source>
        <dbReference type="SAM" id="Phobius"/>
    </source>
</evidence>
<feature type="region of interest" description="Disordered" evidence="1">
    <location>
        <begin position="58"/>
        <end position="84"/>
    </location>
</feature>
<evidence type="ECO:0000313" key="4">
    <source>
        <dbReference type="EMBL" id="KXA89243.1"/>
    </source>
</evidence>
<keyword evidence="5" id="KW-1185">Reference proteome</keyword>
<evidence type="ECO:0000259" key="3">
    <source>
        <dbReference type="Pfam" id="PF13240"/>
    </source>
</evidence>